<keyword evidence="9" id="KW-1185">Reference proteome</keyword>
<evidence type="ECO:0000256" key="5">
    <source>
        <dbReference type="SAM" id="MobiDB-lite"/>
    </source>
</evidence>
<dbReference type="InterPro" id="IPR020103">
    <property type="entry name" value="PsdUridine_synth_cat_dom_sf"/>
</dbReference>
<feature type="domain" description="tRNA pseudouridylate synthase B C-terminal" evidence="7">
    <location>
        <begin position="419"/>
        <end position="462"/>
    </location>
</feature>
<comment type="caution">
    <text evidence="8">The sequence shown here is derived from an EMBL/GenBank/DDBJ whole genome shotgun (WGS) entry which is preliminary data.</text>
</comment>
<dbReference type="InterPro" id="IPR014780">
    <property type="entry name" value="tRNA_psdUridine_synth_TruB"/>
</dbReference>
<sequence>MLDKNISSTKHSSSYSFSSRASYSEQLKLSSPNNKKERAVADPKTPSASGDGDGEGFHLSSVAVDEQYLFDSPERKPVMRSEQSEMDDGVRRVSSEVGGDEGNSEQRTFFEQWAVNKLREDGLSSLRVIEDMRQTFAPGSAPFDPQLLFSEAEFRELQNHVSATKSVQSKPIRNNSQTERPSSASKSQATAAGSKLSARSSSSDRRQDVVGTAESQSTTEEPASTQPKPLLVKRRTSLPEKWNGPGGTVVLIDKPQGWTSFAVCNKLRHVLKVQKVGHAGTLDPLATGLLIVCLGKATKLADSYQAMTKVYSGTFRLGEDTPSLDADTEVIDTLPWEHITDEDFERAKQKFVGDILQSPPMYSAIKVKGERLYAKARRGEQIDVPARQVTVHDFQITRSSENRQEFHFSVTCSKGTYIRSLCSDLGRALGSYAHLTGLRREKIGSYSVSDAWTVDDLVETYIKQFREFSSRSKA</sequence>
<evidence type="ECO:0000259" key="6">
    <source>
        <dbReference type="Pfam" id="PF01509"/>
    </source>
</evidence>
<feature type="compositionally biased region" description="Low complexity" evidence="5">
    <location>
        <begin position="191"/>
        <end position="201"/>
    </location>
</feature>
<organism evidence="8 9">
    <name type="scientific">Riccia sorocarpa</name>
    <dbReference type="NCBI Taxonomy" id="122646"/>
    <lineage>
        <taxon>Eukaryota</taxon>
        <taxon>Viridiplantae</taxon>
        <taxon>Streptophyta</taxon>
        <taxon>Embryophyta</taxon>
        <taxon>Marchantiophyta</taxon>
        <taxon>Marchantiopsida</taxon>
        <taxon>Marchantiidae</taxon>
        <taxon>Marchantiales</taxon>
        <taxon>Ricciaceae</taxon>
        <taxon>Riccia</taxon>
    </lineage>
</organism>
<feature type="region of interest" description="Disordered" evidence="5">
    <location>
        <begin position="162"/>
        <end position="232"/>
    </location>
</feature>
<feature type="compositionally biased region" description="Polar residues" evidence="5">
    <location>
        <begin position="162"/>
        <end position="190"/>
    </location>
</feature>
<dbReference type="InterPro" id="IPR032819">
    <property type="entry name" value="TruB_C"/>
</dbReference>
<comment type="similarity">
    <text evidence="1">Belongs to the pseudouridine synthase TruB family.</text>
</comment>
<dbReference type="HAMAP" id="MF_01080">
    <property type="entry name" value="TruB_bact"/>
    <property type="match status" value="1"/>
</dbReference>
<dbReference type="NCBIfam" id="TIGR00431">
    <property type="entry name" value="TruB"/>
    <property type="match status" value="1"/>
</dbReference>
<name>A0ABD3GJT7_9MARC</name>
<feature type="compositionally biased region" description="Basic and acidic residues" evidence="5">
    <location>
        <begin position="72"/>
        <end position="94"/>
    </location>
</feature>
<dbReference type="Gene3D" id="3.30.2350.10">
    <property type="entry name" value="Pseudouridine synthase"/>
    <property type="match status" value="1"/>
</dbReference>
<gene>
    <name evidence="8" type="ORF">R1sor_022424</name>
</gene>
<feature type="region of interest" description="Disordered" evidence="5">
    <location>
        <begin position="70"/>
        <end position="105"/>
    </location>
</feature>
<feature type="compositionally biased region" description="Polar residues" evidence="5">
    <location>
        <begin position="213"/>
        <end position="227"/>
    </location>
</feature>
<proteinExistence type="inferred from homology"/>
<dbReference type="PANTHER" id="PTHR13767">
    <property type="entry name" value="TRNA-PSEUDOURIDINE SYNTHASE"/>
    <property type="match status" value="1"/>
</dbReference>
<dbReference type="AlphaFoldDB" id="A0ABD3GJT7"/>
<evidence type="ECO:0000256" key="2">
    <source>
        <dbReference type="ARBA" id="ARBA00012787"/>
    </source>
</evidence>
<dbReference type="SUPFAM" id="SSF55120">
    <property type="entry name" value="Pseudouridine synthase"/>
    <property type="match status" value="1"/>
</dbReference>
<keyword evidence="4" id="KW-0413">Isomerase</keyword>
<dbReference type="Pfam" id="PF16198">
    <property type="entry name" value="TruB_C_2"/>
    <property type="match status" value="1"/>
</dbReference>
<dbReference type="Proteomes" id="UP001633002">
    <property type="component" value="Unassembled WGS sequence"/>
</dbReference>
<evidence type="ECO:0000256" key="4">
    <source>
        <dbReference type="ARBA" id="ARBA00023235"/>
    </source>
</evidence>
<feature type="region of interest" description="Disordered" evidence="5">
    <location>
        <begin position="1"/>
        <end position="58"/>
    </location>
</feature>
<evidence type="ECO:0000256" key="1">
    <source>
        <dbReference type="ARBA" id="ARBA00008999"/>
    </source>
</evidence>
<evidence type="ECO:0000313" key="8">
    <source>
        <dbReference type="EMBL" id="KAL3679468.1"/>
    </source>
</evidence>
<dbReference type="GO" id="GO:0160148">
    <property type="term" value="F:tRNA pseudouridine(55) synthase activity"/>
    <property type="evidence" value="ECO:0007669"/>
    <property type="project" value="UniProtKB-EC"/>
</dbReference>
<dbReference type="PANTHER" id="PTHR13767:SF2">
    <property type="entry name" value="PSEUDOURIDYLATE SYNTHASE TRUB1"/>
    <property type="match status" value="1"/>
</dbReference>
<feature type="domain" description="Pseudouridine synthase II N-terminal" evidence="6">
    <location>
        <begin position="268"/>
        <end position="418"/>
    </location>
</feature>
<accession>A0ABD3GJT7</accession>
<evidence type="ECO:0000259" key="7">
    <source>
        <dbReference type="Pfam" id="PF16198"/>
    </source>
</evidence>
<evidence type="ECO:0000313" key="9">
    <source>
        <dbReference type="Proteomes" id="UP001633002"/>
    </source>
</evidence>
<reference evidence="8 9" key="1">
    <citation type="submission" date="2024-09" db="EMBL/GenBank/DDBJ databases">
        <title>Chromosome-scale assembly of Riccia sorocarpa.</title>
        <authorList>
            <person name="Paukszto L."/>
        </authorList>
    </citation>
    <scope>NUCLEOTIDE SEQUENCE [LARGE SCALE GENOMIC DNA]</scope>
    <source>
        <strain evidence="8">LP-2024</strain>
        <tissue evidence="8">Aerial parts of the thallus</tissue>
    </source>
</reference>
<feature type="compositionally biased region" description="Low complexity" evidence="5">
    <location>
        <begin position="7"/>
        <end position="24"/>
    </location>
</feature>
<dbReference type="EMBL" id="JBJQOH010000007">
    <property type="protein sequence ID" value="KAL3679468.1"/>
    <property type="molecule type" value="Genomic_DNA"/>
</dbReference>
<dbReference type="FunFam" id="3.30.2350.10:FF:000012">
    <property type="entry name" value="tRNA pseudouridine synthase B"/>
    <property type="match status" value="1"/>
</dbReference>
<evidence type="ECO:0000256" key="3">
    <source>
        <dbReference type="ARBA" id="ARBA00022694"/>
    </source>
</evidence>
<dbReference type="InterPro" id="IPR002501">
    <property type="entry name" value="PsdUridine_synth_N"/>
</dbReference>
<keyword evidence="3" id="KW-0819">tRNA processing</keyword>
<dbReference type="Pfam" id="PF01509">
    <property type="entry name" value="TruB_N"/>
    <property type="match status" value="1"/>
</dbReference>
<dbReference type="CDD" id="cd02573">
    <property type="entry name" value="PseudoU_synth_EcTruB"/>
    <property type="match status" value="1"/>
</dbReference>
<dbReference type="EC" id="5.4.99.25" evidence="2"/>
<protein>
    <recommendedName>
        <fullName evidence="2">tRNA pseudouridine(55) synthase</fullName>
        <ecNumber evidence="2">5.4.99.25</ecNumber>
    </recommendedName>
</protein>
<dbReference type="GO" id="GO:0008033">
    <property type="term" value="P:tRNA processing"/>
    <property type="evidence" value="ECO:0007669"/>
    <property type="project" value="UniProtKB-KW"/>
</dbReference>